<keyword evidence="1" id="KW-0520">NAD</keyword>
<dbReference type="CDD" id="cd05253">
    <property type="entry name" value="UDP_GE_SDE_e"/>
    <property type="match status" value="1"/>
</dbReference>
<name>A0AA37P161_9BACT</name>
<sequence length="346" mass="39126">MTVLITGAAGFIGFHLAEKLLKRGDKVVGIDSINDYYDPKLKYARLAESGIGAEAEKFGCEVQSTKYADYRFFRMKLEERDALQKLFVTEKFDIVVNLAAQAGVRYSLENPYAYIESNIVGFLNLLECVRHNPVKHFIYASSSSVYGGNAKTPFSEEDRVDNPMSLYAVTKKSNEQMAYVYSRLYTIPTTGLRFFTVYGPWGRPDMAPMLFSKAILAGKPIKVFNNGNLSRDFTYIDDIIEGVVRVIDGIPQINDGETISPKVYNIGCGHPMSLMDFIHTLEEHLGMKAQMYMLPMQKGDVYTTYANTTRLEHDFGYKPQISLEEGIKKFVGWYLSNQITDNNGRI</sequence>
<dbReference type="GeneID" id="79837867"/>
<comment type="caution">
    <text evidence="3">The sequence shown here is derived from an EMBL/GenBank/DDBJ whole genome shotgun (WGS) entry which is preliminary data.</text>
</comment>
<dbReference type="Gene3D" id="3.40.50.720">
    <property type="entry name" value="NAD(P)-binding Rossmann-like Domain"/>
    <property type="match status" value="1"/>
</dbReference>
<reference evidence="3" key="1">
    <citation type="submission" date="2022-01" db="EMBL/GenBank/DDBJ databases">
        <title>Novel bile acid biosynthetic pathways are enriched in the microbiome of centenarians.</title>
        <authorList>
            <person name="Sato Y."/>
            <person name="Atarashi K."/>
            <person name="Plichta R.D."/>
            <person name="Arai Y."/>
            <person name="Sasajima S."/>
            <person name="Kearney M.S."/>
            <person name="Suda W."/>
            <person name="Takeshita K."/>
            <person name="Sasaki T."/>
            <person name="Okamoto S."/>
            <person name="Skelly N.A."/>
            <person name="Okamura Y."/>
            <person name="Vlamakis H."/>
            <person name="Li Y."/>
            <person name="Tanoue T."/>
            <person name="Takei H."/>
            <person name="Nittono H."/>
            <person name="Narushima S."/>
            <person name="Irie J."/>
            <person name="Itoh H."/>
            <person name="Moriya K."/>
            <person name="Sugiura Y."/>
            <person name="Suematsu M."/>
            <person name="Moritoki N."/>
            <person name="Shibata S."/>
            <person name="Littman R.D."/>
            <person name="Fischbach A.M."/>
            <person name="Uwamino Y."/>
            <person name="Inoue T."/>
            <person name="Honda A."/>
            <person name="Hattori M."/>
            <person name="Murai T."/>
            <person name="Xavier J.R."/>
            <person name="Hirose N."/>
            <person name="Honda K."/>
        </authorList>
    </citation>
    <scope>NUCLEOTIDE SEQUENCE</scope>
    <source>
        <strain evidence="3">CE91-St16</strain>
    </source>
</reference>
<dbReference type="Proteomes" id="UP001055105">
    <property type="component" value="Unassembled WGS sequence"/>
</dbReference>
<dbReference type="InterPro" id="IPR001509">
    <property type="entry name" value="Epimerase_deHydtase"/>
</dbReference>
<dbReference type="InterPro" id="IPR036291">
    <property type="entry name" value="NAD(P)-bd_dom_sf"/>
</dbReference>
<proteinExistence type="predicted"/>
<dbReference type="SUPFAM" id="SSF51735">
    <property type="entry name" value="NAD(P)-binding Rossmann-fold domains"/>
    <property type="match status" value="1"/>
</dbReference>
<dbReference type="PANTHER" id="PTHR43574">
    <property type="entry name" value="EPIMERASE-RELATED"/>
    <property type="match status" value="1"/>
</dbReference>
<accession>A0AA37P161</accession>
<protein>
    <submittedName>
        <fullName evidence="3">NAD-dependent epimerase</fullName>
    </submittedName>
</protein>
<dbReference type="PRINTS" id="PR01713">
    <property type="entry name" value="NUCEPIMERASE"/>
</dbReference>
<evidence type="ECO:0000313" key="4">
    <source>
        <dbReference type="Proteomes" id="UP001055105"/>
    </source>
</evidence>
<dbReference type="RefSeq" id="WP_178845495.1">
    <property type="nucleotide sequence ID" value="NZ_AP025581.1"/>
</dbReference>
<organism evidence="3 4">
    <name type="scientific">Alistipes finegoldii</name>
    <dbReference type="NCBI Taxonomy" id="214856"/>
    <lineage>
        <taxon>Bacteria</taxon>
        <taxon>Pseudomonadati</taxon>
        <taxon>Bacteroidota</taxon>
        <taxon>Bacteroidia</taxon>
        <taxon>Bacteroidales</taxon>
        <taxon>Rikenellaceae</taxon>
        <taxon>Alistipes</taxon>
    </lineage>
</organism>
<dbReference type="EMBL" id="BQOL01000002">
    <property type="protein sequence ID" value="GKI20455.1"/>
    <property type="molecule type" value="Genomic_DNA"/>
</dbReference>
<evidence type="ECO:0000256" key="1">
    <source>
        <dbReference type="ARBA" id="ARBA00023027"/>
    </source>
</evidence>
<dbReference type="Pfam" id="PF01370">
    <property type="entry name" value="Epimerase"/>
    <property type="match status" value="1"/>
</dbReference>
<evidence type="ECO:0000259" key="2">
    <source>
        <dbReference type="Pfam" id="PF01370"/>
    </source>
</evidence>
<dbReference type="AlphaFoldDB" id="A0AA37P161"/>
<gene>
    <name evidence="3" type="ORF">CE91St16_33630</name>
</gene>
<feature type="domain" description="NAD-dependent epimerase/dehydratase" evidence="2">
    <location>
        <begin position="3"/>
        <end position="267"/>
    </location>
</feature>
<evidence type="ECO:0000313" key="3">
    <source>
        <dbReference type="EMBL" id="GKI20455.1"/>
    </source>
</evidence>